<dbReference type="Proteomes" id="UP000749010">
    <property type="component" value="Unassembled WGS sequence"/>
</dbReference>
<evidence type="ECO:0000259" key="8">
    <source>
        <dbReference type="Pfam" id="PF02687"/>
    </source>
</evidence>
<evidence type="ECO:0000313" key="10">
    <source>
        <dbReference type="Proteomes" id="UP000749010"/>
    </source>
</evidence>
<comment type="similarity">
    <text evidence="2">Belongs to the ABC-4 integral membrane protein family. LolC/E subfamily.</text>
</comment>
<proteinExistence type="inferred from homology"/>
<dbReference type="EMBL" id="SPMY01000048">
    <property type="protein sequence ID" value="NMQ29214.1"/>
    <property type="molecule type" value="Genomic_DNA"/>
</dbReference>
<feature type="domain" description="ABC3 transporter permease C-terminal" evidence="8">
    <location>
        <begin position="768"/>
        <end position="883"/>
    </location>
</feature>
<dbReference type="InterPro" id="IPR003838">
    <property type="entry name" value="ABC3_permease_C"/>
</dbReference>
<feature type="transmembrane region" description="Helical" evidence="7">
    <location>
        <begin position="532"/>
        <end position="555"/>
    </location>
</feature>
<feature type="transmembrane region" description="Helical" evidence="7">
    <location>
        <begin position="341"/>
        <end position="367"/>
    </location>
</feature>
<name>A0ABX1U1K3_9PROT</name>
<keyword evidence="5 7" id="KW-1133">Transmembrane helix</keyword>
<protein>
    <submittedName>
        <fullName evidence="9">FtsX-like permease family protein</fullName>
    </submittedName>
</protein>
<feature type="transmembrane region" description="Helical" evidence="7">
    <location>
        <begin position="287"/>
        <end position="306"/>
    </location>
</feature>
<sequence length="892" mass="93994">MPARRGMISSKGLPAGRMRALSTLSWWLICAQFKTRRAATLLSMLAIALGVALGYAIHLINDAALSDFSRAMKSVQGDPDAVIAARDSAGSVPLATINAIARDPAVLLVAAVIETRVRIDNAPTPVRLIGIDVFSAAAVMPDLLPRQDEQAAAPNILDGGVYASPALLDQLSHGVKGSQGKEGKDSGTRAGDTLKLLRGEQQWLATLAGDLPAARPGDLLLVADIAWVQARFGPADAVSEGRVRLAPDTDLASWRQAWAQRLPAGLLIRAADDDSARVSNLSRAYRVNLNVLALVALLTGTFLVFATQLTAVAQRSTQFALLGVLGLSPRMRLLQVLLEGVAIGVPGALLGLALGYTLAVAFTQLLGGDLGGGYFAGSAPLIVPAPAPALLFLALGCLASLAGASYPAYLNRMQPLAQALKTGFAQRPPAEAALAAHSGTSWHSRHSWLARLRTLSSLPLQPPLLALAAFALAQLPPLFELPLAGYASIALVLVVGIASAPLLTQLLFGWLSAQPLPAPQRIALQNVAQAPLMAQVAASGLIVSFALTASMVIMVSSFRIAVDEWLDHVLPAPLYLRSKATPLPQDLLGALTQPDAPFAKVERMANAALTIDPQRPQVALLIREIEPRDPAARLPFTGPLLAPPAAMPAVWISEPMAEIYRLAPAQTLQLPLLGRQVPVFIGGVWRDYGRQFGAVVISREDYQQLGGDFQPTDLALWTLPGQEAQASAWLAPWAEQYGLEVADSAAIRRLSLSIFDKSFAVTYALEAAAMLIGLFGLAVTLAASVWLRARELATLGALGFDRRMLSHAVMLEGALIAAVGLLIGLACGIAIGAILTHVVNPQAFHWRMTLAIPWAVVFAGAAITLAAAVLASRYAARQATRLPVAQVLANAQ</sequence>
<organism evidence="9 10">
    <name type="scientific">Candidatus Accumulibacter phosphatis</name>
    <dbReference type="NCBI Taxonomy" id="327160"/>
    <lineage>
        <taxon>Bacteria</taxon>
        <taxon>Pseudomonadati</taxon>
        <taxon>Pseudomonadota</taxon>
        <taxon>Betaproteobacteria</taxon>
        <taxon>Candidatus Accumulibacter</taxon>
    </lineage>
</organism>
<comment type="caution">
    <text evidence="9">The sequence shown here is derived from an EMBL/GenBank/DDBJ whole genome shotgun (WGS) entry which is preliminary data.</text>
</comment>
<feature type="transmembrane region" description="Helical" evidence="7">
    <location>
        <begin position="808"/>
        <end position="839"/>
    </location>
</feature>
<keyword evidence="4 7" id="KW-0812">Transmembrane</keyword>
<feature type="transmembrane region" description="Helical" evidence="7">
    <location>
        <begin position="767"/>
        <end position="787"/>
    </location>
</feature>
<evidence type="ECO:0000256" key="6">
    <source>
        <dbReference type="ARBA" id="ARBA00023136"/>
    </source>
</evidence>
<dbReference type="InterPro" id="IPR051447">
    <property type="entry name" value="Lipoprotein-release_system"/>
</dbReference>
<dbReference type="PANTHER" id="PTHR30489">
    <property type="entry name" value="LIPOPROTEIN-RELEASING SYSTEM TRANSMEMBRANE PROTEIN LOLE"/>
    <property type="match status" value="1"/>
</dbReference>
<gene>
    <name evidence="9" type="ORF">E4Q23_16455</name>
</gene>
<reference evidence="9 10" key="1">
    <citation type="submission" date="2019-03" db="EMBL/GenBank/DDBJ databases">
        <title>Metabolic reconstructions from genomes of highly enriched 'Candidatus Accumulibacter' and 'Candidatus Competibacter' bioreactor populations.</title>
        <authorList>
            <person name="Annavajhala M.K."/>
            <person name="Welles L."/>
            <person name="Abbas B."/>
            <person name="Sorokin D."/>
            <person name="Park H."/>
            <person name="Van Loosdrecht M."/>
            <person name="Chandran K."/>
        </authorList>
    </citation>
    <scope>NUCLEOTIDE SEQUENCE [LARGE SCALE GENOMIC DNA]</scope>
    <source>
        <strain evidence="9 10">SBR_S</strain>
    </source>
</reference>
<feature type="transmembrane region" description="Helical" evidence="7">
    <location>
        <begin position="41"/>
        <end position="60"/>
    </location>
</feature>
<keyword evidence="6 7" id="KW-0472">Membrane</keyword>
<evidence type="ECO:0000256" key="3">
    <source>
        <dbReference type="ARBA" id="ARBA00022475"/>
    </source>
</evidence>
<feature type="transmembrane region" description="Helical" evidence="7">
    <location>
        <begin position="387"/>
        <end position="409"/>
    </location>
</feature>
<feature type="transmembrane region" description="Helical" evidence="7">
    <location>
        <begin position="485"/>
        <end position="511"/>
    </location>
</feature>
<evidence type="ECO:0000256" key="1">
    <source>
        <dbReference type="ARBA" id="ARBA00004651"/>
    </source>
</evidence>
<dbReference type="Pfam" id="PF02687">
    <property type="entry name" value="FtsX"/>
    <property type="match status" value="2"/>
</dbReference>
<feature type="transmembrane region" description="Helical" evidence="7">
    <location>
        <begin position="851"/>
        <end position="871"/>
    </location>
</feature>
<comment type="subcellular location">
    <subcellularLocation>
        <location evidence="1">Cell membrane</location>
        <topology evidence="1">Multi-pass membrane protein</topology>
    </subcellularLocation>
</comment>
<evidence type="ECO:0000313" key="9">
    <source>
        <dbReference type="EMBL" id="NMQ29214.1"/>
    </source>
</evidence>
<evidence type="ECO:0000256" key="7">
    <source>
        <dbReference type="SAM" id="Phobius"/>
    </source>
</evidence>
<keyword evidence="3" id="KW-1003">Cell membrane</keyword>
<dbReference type="PANTHER" id="PTHR30489:SF0">
    <property type="entry name" value="LIPOPROTEIN-RELEASING SYSTEM TRANSMEMBRANE PROTEIN LOLE"/>
    <property type="match status" value="1"/>
</dbReference>
<evidence type="ECO:0000256" key="5">
    <source>
        <dbReference type="ARBA" id="ARBA00022989"/>
    </source>
</evidence>
<keyword evidence="10" id="KW-1185">Reference proteome</keyword>
<evidence type="ECO:0000256" key="4">
    <source>
        <dbReference type="ARBA" id="ARBA00022692"/>
    </source>
</evidence>
<feature type="domain" description="ABC3 transporter permease C-terminal" evidence="8">
    <location>
        <begin position="291"/>
        <end position="409"/>
    </location>
</feature>
<accession>A0ABX1U1K3</accession>
<evidence type="ECO:0000256" key="2">
    <source>
        <dbReference type="ARBA" id="ARBA00005236"/>
    </source>
</evidence>
<feature type="transmembrane region" description="Helical" evidence="7">
    <location>
        <begin position="460"/>
        <end position="479"/>
    </location>
</feature>